<feature type="transmembrane region" description="Helical" evidence="8">
    <location>
        <begin position="173"/>
        <end position="190"/>
    </location>
</feature>
<dbReference type="GO" id="GO:0016746">
    <property type="term" value="F:acyltransferase activity"/>
    <property type="evidence" value="ECO:0007669"/>
    <property type="project" value="UniProtKB-KW"/>
</dbReference>
<evidence type="ECO:0000313" key="10">
    <source>
        <dbReference type="EMBL" id="MFI1464246.1"/>
    </source>
</evidence>
<evidence type="ECO:0000256" key="4">
    <source>
        <dbReference type="ARBA" id="ARBA00022692"/>
    </source>
</evidence>
<proteinExistence type="inferred from homology"/>
<dbReference type="RefSeq" id="WP_156052367.1">
    <property type="nucleotide sequence ID" value="NZ_JBIRUQ010000007.1"/>
</dbReference>
<feature type="transmembrane region" description="Helical" evidence="8">
    <location>
        <begin position="316"/>
        <end position="336"/>
    </location>
</feature>
<feature type="domain" description="Acyltransferase 3" evidence="9">
    <location>
        <begin position="27"/>
        <end position="364"/>
    </location>
</feature>
<comment type="subcellular location">
    <subcellularLocation>
        <location evidence="1">Cell membrane</location>
        <topology evidence="1">Multi-pass membrane protein</topology>
    </subcellularLocation>
</comment>
<evidence type="ECO:0000256" key="5">
    <source>
        <dbReference type="ARBA" id="ARBA00022989"/>
    </source>
</evidence>
<evidence type="ECO:0000256" key="1">
    <source>
        <dbReference type="ARBA" id="ARBA00004651"/>
    </source>
</evidence>
<feature type="transmembrane region" description="Helical" evidence="8">
    <location>
        <begin position="210"/>
        <end position="227"/>
    </location>
</feature>
<name>A0ABW7TT98_9NOCA</name>
<feature type="transmembrane region" description="Helical" evidence="8">
    <location>
        <begin position="143"/>
        <end position="161"/>
    </location>
</feature>
<feature type="transmembrane region" description="Helical" evidence="8">
    <location>
        <begin position="66"/>
        <end position="83"/>
    </location>
</feature>
<keyword evidence="6 8" id="KW-0472">Membrane</keyword>
<evidence type="ECO:0000256" key="8">
    <source>
        <dbReference type="SAM" id="Phobius"/>
    </source>
</evidence>
<accession>A0ABW7TT98</accession>
<reference evidence="10 11" key="1">
    <citation type="submission" date="2024-10" db="EMBL/GenBank/DDBJ databases">
        <title>The Natural Products Discovery Center: Release of the First 8490 Sequenced Strains for Exploring Actinobacteria Biosynthetic Diversity.</title>
        <authorList>
            <person name="Kalkreuter E."/>
            <person name="Kautsar S.A."/>
            <person name="Yang D."/>
            <person name="Bader C.D."/>
            <person name="Teijaro C.N."/>
            <person name="Fluegel L."/>
            <person name="Davis C.M."/>
            <person name="Simpson J.R."/>
            <person name="Lauterbach L."/>
            <person name="Steele A.D."/>
            <person name="Gui C."/>
            <person name="Meng S."/>
            <person name="Li G."/>
            <person name="Viehrig K."/>
            <person name="Ye F."/>
            <person name="Su P."/>
            <person name="Kiefer A.F."/>
            <person name="Nichols A."/>
            <person name="Cepeda A.J."/>
            <person name="Yan W."/>
            <person name="Fan B."/>
            <person name="Jiang Y."/>
            <person name="Adhikari A."/>
            <person name="Zheng C.-J."/>
            <person name="Schuster L."/>
            <person name="Cowan T.M."/>
            <person name="Smanski M.J."/>
            <person name="Chevrette M.G."/>
            <person name="De Carvalho L.P.S."/>
            <person name="Shen B."/>
        </authorList>
    </citation>
    <scope>NUCLEOTIDE SEQUENCE [LARGE SCALE GENOMIC DNA]</scope>
    <source>
        <strain evidence="10 11">NPDC020568</strain>
    </source>
</reference>
<feature type="compositionally biased region" description="Basic and acidic residues" evidence="7">
    <location>
        <begin position="1"/>
        <end position="10"/>
    </location>
</feature>
<evidence type="ECO:0000256" key="2">
    <source>
        <dbReference type="ARBA" id="ARBA00007400"/>
    </source>
</evidence>
<keyword evidence="10" id="KW-0808">Transferase</keyword>
<feature type="region of interest" description="Disordered" evidence="7">
    <location>
        <begin position="388"/>
        <end position="431"/>
    </location>
</feature>
<organism evidence="10 11">
    <name type="scientific">Nocardia carnea</name>
    <dbReference type="NCBI Taxonomy" id="37328"/>
    <lineage>
        <taxon>Bacteria</taxon>
        <taxon>Bacillati</taxon>
        <taxon>Actinomycetota</taxon>
        <taxon>Actinomycetes</taxon>
        <taxon>Mycobacteriales</taxon>
        <taxon>Nocardiaceae</taxon>
        <taxon>Nocardia</taxon>
    </lineage>
</organism>
<evidence type="ECO:0000256" key="7">
    <source>
        <dbReference type="SAM" id="MobiDB-lite"/>
    </source>
</evidence>
<comment type="similarity">
    <text evidence="2">Belongs to the acyltransferase 3 family.</text>
</comment>
<keyword evidence="10" id="KW-0012">Acyltransferase</keyword>
<comment type="caution">
    <text evidence="10">The sequence shown here is derived from an EMBL/GenBank/DDBJ whole genome shotgun (WGS) entry which is preliminary data.</text>
</comment>
<dbReference type="Pfam" id="PF01757">
    <property type="entry name" value="Acyl_transf_3"/>
    <property type="match status" value="1"/>
</dbReference>
<keyword evidence="4 8" id="KW-0812">Transmembrane</keyword>
<feature type="transmembrane region" description="Helical" evidence="8">
    <location>
        <begin position="95"/>
        <end position="116"/>
    </location>
</feature>
<feature type="transmembrane region" description="Helical" evidence="8">
    <location>
        <begin position="348"/>
        <end position="369"/>
    </location>
</feature>
<evidence type="ECO:0000256" key="3">
    <source>
        <dbReference type="ARBA" id="ARBA00022475"/>
    </source>
</evidence>
<dbReference type="InterPro" id="IPR002656">
    <property type="entry name" value="Acyl_transf_3_dom"/>
</dbReference>
<evidence type="ECO:0000256" key="6">
    <source>
        <dbReference type="ARBA" id="ARBA00023136"/>
    </source>
</evidence>
<feature type="transmembrane region" description="Helical" evidence="8">
    <location>
        <begin position="278"/>
        <end position="296"/>
    </location>
</feature>
<gene>
    <name evidence="10" type="ORF">ACH4WX_26275</name>
</gene>
<keyword evidence="5 8" id="KW-1133">Transmembrane helix</keyword>
<protein>
    <submittedName>
        <fullName evidence="10">Acyltransferase</fullName>
    </submittedName>
</protein>
<evidence type="ECO:0000259" key="9">
    <source>
        <dbReference type="Pfam" id="PF01757"/>
    </source>
</evidence>
<dbReference type="PANTHER" id="PTHR40074">
    <property type="entry name" value="O-ACETYLTRANSFERASE WECH"/>
    <property type="match status" value="1"/>
</dbReference>
<keyword evidence="3" id="KW-1003">Cell membrane</keyword>
<evidence type="ECO:0000313" key="11">
    <source>
        <dbReference type="Proteomes" id="UP001611263"/>
    </source>
</evidence>
<dbReference type="PANTHER" id="PTHR40074:SF2">
    <property type="entry name" value="O-ACETYLTRANSFERASE WECH"/>
    <property type="match status" value="1"/>
</dbReference>
<feature type="region of interest" description="Disordered" evidence="7">
    <location>
        <begin position="1"/>
        <end position="23"/>
    </location>
</feature>
<keyword evidence="11" id="KW-1185">Reference proteome</keyword>
<dbReference type="EMBL" id="JBIRUQ010000007">
    <property type="protein sequence ID" value="MFI1464246.1"/>
    <property type="molecule type" value="Genomic_DNA"/>
</dbReference>
<sequence>MVDTLARTDARTTQAPPPTTRPYNHTADFMRVALFTLVVAAHTHGTTPDVAGGSGVLATVGHTTRYGFVAITVFVLFLGYSGRKVSPGAFWRRRFGQVVLPYLVWSVLYTVFLVWWDDSGPMPGAGELARDSVGSILTGDGRYHLYFLLISMQIYLLFPALQWLIHRTTGHHLELLAAAVTLQLGIFMFFDWPGATAVLGWSPQVHLWKAFPMYALFAVIGALLAVHFERVNAWVRANLPVVVGVAVLGCAYGLVGHLRDADAGIDSTRHSSPWNPQFLPLFVGALVLLYLVGMAWNDRRGSGNGPVGRIVTYGALRAFGVFAVHPMMIDVVYRVLPVDWMLDPVPRLRSAVLTVIVLAASLLVVEIALRTPLSSALVARPRQPLRRRSSGAAPARAGADDVGPTVAAAEAETRASGPVAAYTTPQNHGRR</sequence>
<feature type="transmembrane region" description="Helical" evidence="8">
    <location>
        <begin position="239"/>
        <end position="258"/>
    </location>
</feature>
<dbReference type="Proteomes" id="UP001611263">
    <property type="component" value="Unassembled WGS sequence"/>
</dbReference>